<organism evidence="1 2">
    <name type="scientific">Halomonas ventosae</name>
    <dbReference type="NCBI Taxonomy" id="229007"/>
    <lineage>
        <taxon>Bacteria</taxon>
        <taxon>Pseudomonadati</taxon>
        <taxon>Pseudomonadota</taxon>
        <taxon>Gammaproteobacteria</taxon>
        <taxon>Oceanospirillales</taxon>
        <taxon>Halomonadaceae</taxon>
        <taxon>Halomonas</taxon>
    </lineage>
</organism>
<evidence type="ECO:0000313" key="1">
    <source>
        <dbReference type="EMBL" id="TDO13948.1"/>
    </source>
</evidence>
<dbReference type="AlphaFoldDB" id="A0A4R6HZ97"/>
<dbReference type="Gene3D" id="2.30.40.10">
    <property type="entry name" value="Urease, subunit C, domain 1"/>
    <property type="match status" value="1"/>
</dbReference>
<evidence type="ECO:0008006" key="3">
    <source>
        <dbReference type="Google" id="ProtNLM"/>
    </source>
</evidence>
<name>A0A4R6HZ97_9GAMM</name>
<keyword evidence="2" id="KW-1185">Reference proteome</keyword>
<comment type="caution">
    <text evidence="1">The sequence shown here is derived from an EMBL/GenBank/DDBJ whole genome shotgun (WGS) entry which is preliminary data.</text>
</comment>
<dbReference type="GO" id="GO:0016810">
    <property type="term" value="F:hydrolase activity, acting on carbon-nitrogen (but not peptide) bonds"/>
    <property type="evidence" value="ECO:0007669"/>
    <property type="project" value="InterPro"/>
</dbReference>
<reference evidence="1 2" key="1">
    <citation type="submission" date="2019-03" db="EMBL/GenBank/DDBJ databases">
        <title>Freshwater and sediment microbial communities from various areas in North America, analyzing microbe dynamics in response to fracking.</title>
        <authorList>
            <person name="Lamendella R."/>
        </authorList>
    </citation>
    <scope>NUCLEOTIDE SEQUENCE [LARGE SCALE GENOMIC DNA]</scope>
    <source>
        <strain evidence="1 2">1_TX</strain>
    </source>
</reference>
<evidence type="ECO:0000313" key="2">
    <source>
        <dbReference type="Proteomes" id="UP000295150"/>
    </source>
</evidence>
<accession>A0A4R6HZ97</accession>
<protein>
    <recommendedName>
        <fullName evidence="3">Amidohydrolase family protein</fullName>
    </recommendedName>
</protein>
<sequence length="53" mass="5710">MILNDSRVLRAELLSFEADPGEGDAPAEGSPDAALWIENGHIRAVDDHARLTP</sequence>
<proteinExistence type="predicted"/>
<dbReference type="EMBL" id="SNWH01000003">
    <property type="protein sequence ID" value="TDO13948.1"/>
    <property type="molecule type" value="Genomic_DNA"/>
</dbReference>
<gene>
    <name evidence="1" type="ORF">DFO68_103173</name>
</gene>
<dbReference type="Proteomes" id="UP000295150">
    <property type="component" value="Unassembled WGS sequence"/>
</dbReference>
<dbReference type="InterPro" id="IPR011059">
    <property type="entry name" value="Metal-dep_hydrolase_composite"/>
</dbReference>